<evidence type="ECO:0008006" key="3">
    <source>
        <dbReference type="Google" id="ProtNLM"/>
    </source>
</evidence>
<organism evidence="1 2">
    <name type="scientific">Gracilibacillus salitolerans</name>
    <dbReference type="NCBI Taxonomy" id="2663022"/>
    <lineage>
        <taxon>Bacteria</taxon>
        <taxon>Bacillati</taxon>
        <taxon>Bacillota</taxon>
        <taxon>Bacilli</taxon>
        <taxon>Bacillales</taxon>
        <taxon>Bacillaceae</taxon>
        <taxon>Gracilibacillus</taxon>
    </lineage>
</organism>
<reference evidence="1 2" key="1">
    <citation type="submission" date="2019-11" db="EMBL/GenBank/DDBJ databases">
        <title>Gracilibacillus salitolerans sp. nov., a moderate halophile isolated from a saline soil in northwest China.</title>
        <authorList>
            <person name="Gan L."/>
        </authorList>
    </citation>
    <scope>NUCLEOTIDE SEQUENCE [LARGE SCALE GENOMIC DNA]</scope>
    <source>
        <strain evidence="1 2">SCU50</strain>
    </source>
</reference>
<sequence length="277" mass="32689">MISEYSGNLRKFIIARDDFLSKYEYNNEYNINNIKDKSITNNTVIWKFMSFAKFISLLENEALYFSKPLYFRDPYEGAYSESDIYRILGSSAEIFDEEKQEYRLNQDQINELYKKNEIELDYVGVSCWHLNDEESAAMWDLYCSRDEGIAIRTTLGKLLASVDQDQGYDMKYGLVNYIDYADDMAGINTYETLFYKRKSFAHEQEFRLIVFESEEDLFFGRSGANVRFNLELLIDQIYIPPTAPVWFNNLVSSVVDRYHIKKEVLQSNLYRGPRVVK</sequence>
<proteinExistence type="predicted"/>
<gene>
    <name evidence="1" type="ORF">GI584_14170</name>
</gene>
<protein>
    <recommendedName>
        <fullName evidence="3">DUF2971 domain-containing protein</fullName>
    </recommendedName>
</protein>
<dbReference type="Proteomes" id="UP000339690">
    <property type="component" value="Chromosome"/>
</dbReference>
<dbReference type="RefSeq" id="WP_153791593.1">
    <property type="nucleotide sequence ID" value="NZ_CP045915.1"/>
</dbReference>
<evidence type="ECO:0000313" key="2">
    <source>
        <dbReference type="Proteomes" id="UP000339690"/>
    </source>
</evidence>
<dbReference type="AlphaFoldDB" id="A0A5Q2TJL1"/>
<keyword evidence="2" id="KW-1185">Reference proteome</keyword>
<name>A0A5Q2TJL1_9BACI</name>
<evidence type="ECO:0000313" key="1">
    <source>
        <dbReference type="EMBL" id="QGH35119.1"/>
    </source>
</evidence>
<accession>A0A5Q2TJL1</accession>
<dbReference type="EMBL" id="CP045915">
    <property type="protein sequence ID" value="QGH35119.1"/>
    <property type="molecule type" value="Genomic_DNA"/>
</dbReference>
<dbReference type="KEGG" id="grc:GI584_14170"/>